<keyword evidence="2" id="KW-1185">Reference proteome</keyword>
<dbReference type="EMBL" id="JANGAC010000013">
    <property type="protein sequence ID" value="MCQ4924470.1"/>
    <property type="molecule type" value="Genomic_DNA"/>
</dbReference>
<accession>A0ABT1SDB7</accession>
<evidence type="ECO:0000313" key="1">
    <source>
        <dbReference type="EMBL" id="MCQ4924470.1"/>
    </source>
</evidence>
<proteinExistence type="predicted"/>
<organism evidence="1 2">
    <name type="scientific">Tissierella carlieri</name>
    <dbReference type="NCBI Taxonomy" id="689904"/>
    <lineage>
        <taxon>Bacteria</taxon>
        <taxon>Bacillati</taxon>
        <taxon>Bacillota</taxon>
        <taxon>Tissierellia</taxon>
        <taxon>Tissierellales</taxon>
        <taxon>Tissierellaceae</taxon>
        <taxon>Tissierella</taxon>
    </lineage>
</organism>
<sequence>MKKRSIMLGSIVILAVLLVVGGTMAWFTAEAKPVVNTFKAGTVDINLIDEFPENGIENVNPGDIHSKVVRVENIGSKRAYIRVKLTPEFNPELPVDVVEYTILSDWIDGGDGWYYYKNIVQPAAATSNVIEEVKFKGREMGNEYQDATFTLTVEAEAIQATNGAINDQWGIDPVDLGLEVLP</sequence>
<dbReference type="RefSeq" id="WP_256312217.1">
    <property type="nucleotide sequence ID" value="NZ_JANGAC010000013.1"/>
</dbReference>
<dbReference type="Pfam" id="PF12389">
    <property type="entry name" value="Peptidase_M73"/>
    <property type="match status" value="1"/>
</dbReference>
<dbReference type="Proteomes" id="UP001524478">
    <property type="component" value="Unassembled WGS sequence"/>
</dbReference>
<dbReference type="InterPro" id="IPR022121">
    <property type="entry name" value="Peptidase_M73_camelysin"/>
</dbReference>
<gene>
    <name evidence="1" type="ORF">NE686_15320</name>
</gene>
<evidence type="ECO:0000313" key="2">
    <source>
        <dbReference type="Proteomes" id="UP001524478"/>
    </source>
</evidence>
<comment type="caution">
    <text evidence="1">The sequence shown here is derived from an EMBL/GenBank/DDBJ whole genome shotgun (WGS) entry which is preliminary data.</text>
</comment>
<reference evidence="1 2" key="1">
    <citation type="submission" date="2022-06" db="EMBL/GenBank/DDBJ databases">
        <title>Isolation of gut microbiota from human fecal samples.</title>
        <authorList>
            <person name="Pamer E.G."/>
            <person name="Barat B."/>
            <person name="Waligurski E."/>
            <person name="Medina S."/>
            <person name="Paddock L."/>
            <person name="Mostad J."/>
        </authorList>
    </citation>
    <scope>NUCLEOTIDE SEQUENCE [LARGE SCALE GENOMIC DNA]</scope>
    <source>
        <strain evidence="1 2">DFI.7.95</strain>
    </source>
</reference>
<dbReference type="NCBIfam" id="TIGR04088">
    <property type="entry name" value="cognate_SipW"/>
    <property type="match status" value="1"/>
</dbReference>
<name>A0ABT1SDB7_9FIRM</name>
<protein>
    <submittedName>
        <fullName evidence="1">SipW-dependent-type signal peptide-containing protein</fullName>
    </submittedName>
</protein>
<dbReference type="InterPro" id="IPR023833">
    <property type="entry name" value="Signal_pept_SipW-depend-type"/>
</dbReference>